<comment type="similarity">
    <text evidence="1">Belongs to the peptidase S14 family.</text>
</comment>
<keyword evidence="3" id="KW-0645">Protease</keyword>
<reference evidence="4" key="1">
    <citation type="journal article" date="2019" name="Int. J. Syst. Evol. Microbiol.">
        <title>The Global Catalogue of Microorganisms (GCM) 10K type strain sequencing project: providing services to taxonomists for standard genome sequencing and annotation.</title>
        <authorList>
            <consortium name="The Broad Institute Genomics Platform"/>
            <consortium name="The Broad Institute Genome Sequencing Center for Infectious Disease"/>
            <person name="Wu L."/>
            <person name="Ma J."/>
        </authorList>
    </citation>
    <scope>NUCLEOTIDE SEQUENCE [LARGE SCALE GENOMIC DNA]</scope>
    <source>
        <strain evidence="4">KCTC 42195</strain>
    </source>
</reference>
<dbReference type="RefSeq" id="WP_390277707.1">
    <property type="nucleotide sequence ID" value="NZ_JBHRYH010000013.1"/>
</dbReference>
<dbReference type="Proteomes" id="UP001595636">
    <property type="component" value="Unassembled WGS sequence"/>
</dbReference>
<evidence type="ECO:0000313" key="3">
    <source>
        <dbReference type="EMBL" id="MFC3625816.1"/>
    </source>
</evidence>
<gene>
    <name evidence="3" type="ORF">ACFOKJ_06630</name>
</gene>
<feature type="region of interest" description="Disordered" evidence="2">
    <location>
        <begin position="1"/>
        <end position="22"/>
    </location>
</feature>
<name>A0ABV7TSW1_9NEIS</name>
<dbReference type="EMBL" id="JBHRYH010000013">
    <property type="protein sequence ID" value="MFC3625816.1"/>
    <property type="molecule type" value="Genomic_DNA"/>
</dbReference>
<keyword evidence="4" id="KW-1185">Reference proteome</keyword>
<evidence type="ECO:0000256" key="2">
    <source>
        <dbReference type="SAM" id="MobiDB-lite"/>
    </source>
</evidence>
<dbReference type="Gene3D" id="3.90.226.10">
    <property type="entry name" value="2-enoyl-CoA Hydratase, Chain A, domain 1"/>
    <property type="match status" value="1"/>
</dbReference>
<feature type="region of interest" description="Disordered" evidence="2">
    <location>
        <begin position="192"/>
        <end position="222"/>
    </location>
</feature>
<dbReference type="GO" id="GO:0006508">
    <property type="term" value="P:proteolysis"/>
    <property type="evidence" value="ECO:0007669"/>
    <property type="project" value="UniProtKB-KW"/>
</dbReference>
<dbReference type="InterPro" id="IPR029045">
    <property type="entry name" value="ClpP/crotonase-like_dom_sf"/>
</dbReference>
<comment type="caution">
    <text evidence="3">The sequence shown here is derived from an EMBL/GenBank/DDBJ whole genome shotgun (WGS) entry which is preliminary data.</text>
</comment>
<evidence type="ECO:0000256" key="1">
    <source>
        <dbReference type="ARBA" id="ARBA00007039"/>
    </source>
</evidence>
<accession>A0ABV7TSW1</accession>
<dbReference type="InterPro" id="IPR001907">
    <property type="entry name" value="ClpP"/>
</dbReference>
<dbReference type="InterPro" id="IPR023562">
    <property type="entry name" value="ClpP/TepA"/>
</dbReference>
<dbReference type="PRINTS" id="PR00127">
    <property type="entry name" value="CLPPROTEASEP"/>
</dbReference>
<sequence>MSRQSMHNLPRQHDDDDENDSNLPLFRRYEAQGTVRQISFYLSGEIGDPIHYTDLLYTLRSASNTDVIFLHLNTPGGNFDTGLQIINNIAASPAHVITILEARAYSMGALLFLAGDELILHDTCQLMFHNYSSALIGKGNEQQAQVLASSKWFEKVMRHVCRPFLADEELERIFKGEDIWMDSDEIRRRLHRIQKGEPSTHPRKSKAKTDGGLEKKGRKTTL</sequence>
<dbReference type="Pfam" id="PF00574">
    <property type="entry name" value="CLP_protease"/>
    <property type="match status" value="1"/>
</dbReference>
<proteinExistence type="inferred from homology"/>
<dbReference type="GO" id="GO:0008233">
    <property type="term" value="F:peptidase activity"/>
    <property type="evidence" value="ECO:0007669"/>
    <property type="project" value="UniProtKB-KW"/>
</dbReference>
<protein>
    <submittedName>
        <fullName evidence="3">ATP-dependent Clp protease proteolytic subunit</fullName>
    </submittedName>
</protein>
<dbReference type="CDD" id="cd07016">
    <property type="entry name" value="S14_ClpP_1"/>
    <property type="match status" value="1"/>
</dbReference>
<evidence type="ECO:0000313" key="4">
    <source>
        <dbReference type="Proteomes" id="UP001595636"/>
    </source>
</evidence>
<keyword evidence="3" id="KW-0378">Hydrolase</keyword>
<organism evidence="3 4">
    <name type="scientific">Vogesella amnigena</name>
    <dbReference type="NCBI Taxonomy" id="1507449"/>
    <lineage>
        <taxon>Bacteria</taxon>
        <taxon>Pseudomonadati</taxon>
        <taxon>Pseudomonadota</taxon>
        <taxon>Betaproteobacteria</taxon>
        <taxon>Neisseriales</taxon>
        <taxon>Chromobacteriaceae</taxon>
        <taxon>Vogesella</taxon>
    </lineage>
</organism>
<dbReference type="SUPFAM" id="SSF52096">
    <property type="entry name" value="ClpP/crotonase"/>
    <property type="match status" value="1"/>
</dbReference>